<dbReference type="Gene3D" id="3.40.50.300">
    <property type="entry name" value="P-loop containing nucleotide triphosphate hydrolases"/>
    <property type="match status" value="1"/>
</dbReference>
<gene>
    <name evidence="6" type="ORF">COU30_04595</name>
</gene>
<evidence type="ECO:0000256" key="1">
    <source>
        <dbReference type="ARBA" id="ARBA00022741"/>
    </source>
</evidence>
<feature type="domain" description="PriA DNA helicase Cys-rich region (CRR)" evidence="5">
    <location>
        <begin position="347"/>
        <end position="368"/>
    </location>
</feature>
<dbReference type="InterPro" id="IPR027417">
    <property type="entry name" value="P-loop_NTPase"/>
</dbReference>
<evidence type="ECO:0000313" key="7">
    <source>
        <dbReference type="Proteomes" id="UP000228528"/>
    </source>
</evidence>
<sequence>MIAKIAPLTRLPSNLHVFDYLVPEEYVGRVCVGQLVMIPLRKGVVFGIIISFDDTSVVQETKLLDSIVCDEPVYMVHQLKMYMRFAQWYGMALGSLLKISILPLQKRKLKTIQIAPKKPVIKNSKTHTISCSRYTSSHEHGEMLQQRINGYTLIVVPEQSLIDEVVSLLADIPQQDIAVWHSELSVKEQFETWLRIRNGEVRVIVGTRGVVFLPFFHLDTVIVDYEERENHKHWDQTPRFHVKDVVSMFPSIYGAAIEYVSYSPSISSYYGVHKRSWDGTHFSVDPFANPPTLVNMKNERKGGNYRILSDVVMDAVLSTTEDVFLYIPRKGDATAVHCQDCGYISICPSCSLPLIYYKKQKQLRCHYCSVYDPMIVQCPACQSLAISLSGVGTNAVVEELVASGIDATTIYHIDGNTGAVDFMSSEGRRIIVGTSRAFSYVRWQQTSVISFLSLGLQLARPERTANEQVWHEIQRAQFYREPTSAFFIQTFDPYHLVVRSLCEPERFYRMDLFFRKGLEQPPYTYVARYFYGDTDFLLAKQGAMRMYEQLCHQLTTHQKTITLTMPIVMHPQFFRRKFWFVMRATFQPDTWQEDLVWLNQFFPATWRIDPRPHSLLSP</sequence>
<dbReference type="EMBL" id="PFBW01000194">
    <property type="protein sequence ID" value="PIR77046.1"/>
    <property type="molecule type" value="Genomic_DNA"/>
</dbReference>
<dbReference type="PANTHER" id="PTHR30580">
    <property type="entry name" value="PRIMOSOMAL PROTEIN N"/>
    <property type="match status" value="1"/>
</dbReference>
<evidence type="ECO:0000256" key="3">
    <source>
        <dbReference type="ARBA" id="ARBA00023125"/>
    </source>
</evidence>
<keyword evidence="1" id="KW-0547">Nucleotide-binding</keyword>
<dbReference type="GO" id="GO:0003677">
    <property type="term" value="F:DNA binding"/>
    <property type="evidence" value="ECO:0007669"/>
    <property type="project" value="UniProtKB-KW"/>
</dbReference>
<dbReference type="Pfam" id="PF18319">
    <property type="entry name" value="Zn_ribbon_PriA"/>
    <property type="match status" value="1"/>
</dbReference>
<dbReference type="InterPro" id="IPR041222">
    <property type="entry name" value="PriA_3primeBD"/>
</dbReference>
<dbReference type="SUPFAM" id="SSF52540">
    <property type="entry name" value="P-loop containing nucleoside triphosphate hydrolases"/>
    <property type="match status" value="1"/>
</dbReference>
<dbReference type="GO" id="GO:0043138">
    <property type="term" value="F:3'-5' DNA helicase activity"/>
    <property type="evidence" value="ECO:0007669"/>
    <property type="project" value="TreeGrafter"/>
</dbReference>
<dbReference type="Pfam" id="PF17764">
    <property type="entry name" value="PriA_3primeBD"/>
    <property type="match status" value="1"/>
</dbReference>
<dbReference type="InterPro" id="IPR042115">
    <property type="entry name" value="PriA_3primeBD_sf"/>
</dbReference>
<dbReference type="GO" id="GO:0006310">
    <property type="term" value="P:DNA recombination"/>
    <property type="evidence" value="ECO:0007669"/>
    <property type="project" value="TreeGrafter"/>
</dbReference>
<dbReference type="PANTHER" id="PTHR30580:SF0">
    <property type="entry name" value="PRIMOSOMAL PROTEIN N"/>
    <property type="match status" value="1"/>
</dbReference>
<keyword evidence="2" id="KW-0067">ATP-binding</keyword>
<proteinExistence type="predicted"/>
<dbReference type="InterPro" id="IPR040498">
    <property type="entry name" value="PriA_CRR"/>
</dbReference>
<protein>
    <recommendedName>
        <fullName evidence="8">Primosomal protein N</fullName>
    </recommendedName>
</protein>
<dbReference type="GO" id="GO:0005524">
    <property type="term" value="F:ATP binding"/>
    <property type="evidence" value="ECO:0007669"/>
    <property type="project" value="UniProtKB-KW"/>
</dbReference>
<feature type="domain" description="Primosomal protein N' 3' DNA-binding" evidence="4">
    <location>
        <begin position="16"/>
        <end position="99"/>
    </location>
</feature>
<dbReference type="GO" id="GO:0006270">
    <property type="term" value="P:DNA replication initiation"/>
    <property type="evidence" value="ECO:0007669"/>
    <property type="project" value="TreeGrafter"/>
</dbReference>
<organism evidence="6 7">
    <name type="scientific">Candidatus Magasanikbacteria bacterium CG10_big_fil_rev_8_21_14_0_10_38_6</name>
    <dbReference type="NCBI Taxonomy" id="1974647"/>
    <lineage>
        <taxon>Bacteria</taxon>
        <taxon>Candidatus Magasanikiibacteriota</taxon>
    </lineage>
</organism>
<dbReference type="AlphaFoldDB" id="A0A2M6NZZ8"/>
<reference evidence="7" key="1">
    <citation type="submission" date="2017-09" db="EMBL/GenBank/DDBJ databases">
        <title>Depth-based differentiation of microbial function through sediment-hosted aquifers and enrichment of novel symbionts in the deep terrestrial subsurface.</title>
        <authorList>
            <person name="Probst A.J."/>
            <person name="Ladd B."/>
            <person name="Jarett J.K."/>
            <person name="Geller-Mcgrath D.E."/>
            <person name="Sieber C.M.K."/>
            <person name="Emerson J.B."/>
            <person name="Anantharaman K."/>
            <person name="Thomas B.C."/>
            <person name="Malmstrom R."/>
            <person name="Stieglmeier M."/>
            <person name="Klingl A."/>
            <person name="Woyke T."/>
            <person name="Ryan C.M."/>
            <person name="Banfield J.F."/>
        </authorList>
    </citation>
    <scope>NUCLEOTIDE SEQUENCE [LARGE SCALE GENOMIC DNA]</scope>
</reference>
<name>A0A2M6NZZ8_9BACT</name>
<dbReference type="Gene3D" id="3.40.1440.60">
    <property type="entry name" value="PriA, 3(prime) DNA-binding domain"/>
    <property type="match status" value="1"/>
</dbReference>
<keyword evidence="3" id="KW-0238">DNA-binding</keyword>
<evidence type="ECO:0008006" key="8">
    <source>
        <dbReference type="Google" id="ProtNLM"/>
    </source>
</evidence>
<dbReference type="Proteomes" id="UP000228528">
    <property type="component" value="Unassembled WGS sequence"/>
</dbReference>
<evidence type="ECO:0000259" key="4">
    <source>
        <dbReference type="Pfam" id="PF17764"/>
    </source>
</evidence>
<dbReference type="GO" id="GO:0006302">
    <property type="term" value="P:double-strand break repair"/>
    <property type="evidence" value="ECO:0007669"/>
    <property type="project" value="TreeGrafter"/>
</dbReference>
<evidence type="ECO:0000313" key="6">
    <source>
        <dbReference type="EMBL" id="PIR77046.1"/>
    </source>
</evidence>
<evidence type="ECO:0000256" key="2">
    <source>
        <dbReference type="ARBA" id="ARBA00022840"/>
    </source>
</evidence>
<comment type="caution">
    <text evidence="6">The sequence shown here is derived from an EMBL/GenBank/DDBJ whole genome shotgun (WGS) entry which is preliminary data.</text>
</comment>
<evidence type="ECO:0000259" key="5">
    <source>
        <dbReference type="Pfam" id="PF18319"/>
    </source>
</evidence>
<accession>A0A2M6NZZ8</accession>